<reference evidence="1" key="3">
    <citation type="submission" date="2025-09" db="UniProtKB">
        <authorList>
            <consortium name="Ensembl"/>
        </authorList>
    </citation>
    <scope>IDENTIFICATION</scope>
</reference>
<reference evidence="1" key="1">
    <citation type="submission" date="2020-11" db="EMBL/GenBank/DDBJ databases">
        <authorList>
            <person name="Davenport K.M."/>
            <person name="Bickhart D.M."/>
            <person name="Smith T.P.L."/>
            <person name="Murdoch B.M."/>
            <person name="Rosen B.D."/>
        </authorList>
    </citation>
    <scope>NUCLEOTIDE SEQUENCE [LARGE SCALE GENOMIC DNA]</scope>
    <source>
        <strain evidence="1">OAR_USU_Benz2616</strain>
    </source>
</reference>
<evidence type="ECO:0000313" key="1">
    <source>
        <dbReference type="Ensembl" id="ENSOARP00020056551.1"/>
    </source>
</evidence>
<organism evidence="1">
    <name type="scientific">Ovis aries</name>
    <name type="common">Sheep</name>
    <dbReference type="NCBI Taxonomy" id="9940"/>
    <lineage>
        <taxon>Eukaryota</taxon>
        <taxon>Metazoa</taxon>
        <taxon>Chordata</taxon>
        <taxon>Craniata</taxon>
        <taxon>Vertebrata</taxon>
        <taxon>Euteleostomi</taxon>
        <taxon>Mammalia</taxon>
        <taxon>Eutheria</taxon>
        <taxon>Laurasiatheria</taxon>
        <taxon>Artiodactyla</taxon>
        <taxon>Ruminantia</taxon>
        <taxon>Pecora</taxon>
        <taxon>Bovidae</taxon>
        <taxon>Caprinae</taxon>
        <taxon>Ovis</taxon>
    </lineage>
</organism>
<protein>
    <submittedName>
        <fullName evidence="1">Uncharacterized protein</fullName>
    </submittedName>
</protein>
<name>A0AC11E7U0_SHEEP</name>
<sequence>MHVCAVSPVLSNSSQLLFMGFSRWYGGKESTANAGDVDEIPPHTSQKVSIKKSAYKKCRKGCGEKRTLLHYWWKCKLVQPLWRTIWKFLEKLKLELSYDRAIPILGICPEKNKKQKTNIKHGLKGYMHSNVYNSQDMEAT</sequence>
<dbReference type="Ensembl" id="ENSOART00020066558.1">
    <property type="protein sequence ID" value="ENSOARP00020056551.1"/>
    <property type="gene ID" value="ENSOARG00020033767.1"/>
</dbReference>
<accession>A0AC11E7U0</accession>
<proteinExistence type="predicted"/>
<reference evidence="1" key="2">
    <citation type="submission" date="2025-08" db="UniProtKB">
        <authorList>
            <consortium name="Ensembl"/>
        </authorList>
    </citation>
    <scope>IDENTIFICATION</scope>
</reference>